<dbReference type="Proteomes" id="UP000288805">
    <property type="component" value="Unassembled WGS sequence"/>
</dbReference>
<keyword evidence="1" id="KW-0863">Zinc-finger</keyword>
<comment type="caution">
    <text evidence="5">The sequence shown here is derived from an EMBL/GenBank/DDBJ whole genome shotgun (WGS) entry which is preliminary data.</text>
</comment>
<organism evidence="5 6">
    <name type="scientific">Vitis vinifera</name>
    <name type="common">Grape</name>
    <dbReference type="NCBI Taxonomy" id="29760"/>
    <lineage>
        <taxon>Eukaryota</taxon>
        <taxon>Viridiplantae</taxon>
        <taxon>Streptophyta</taxon>
        <taxon>Embryophyta</taxon>
        <taxon>Tracheophyta</taxon>
        <taxon>Spermatophyta</taxon>
        <taxon>Magnoliopsida</taxon>
        <taxon>eudicotyledons</taxon>
        <taxon>Gunneridae</taxon>
        <taxon>Pentapetalae</taxon>
        <taxon>rosids</taxon>
        <taxon>Vitales</taxon>
        <taxon>Vitaceae</taxon>
        <taxon>Viteae</taxon>
        <taxon>Vitis</taxon>
    </lineage>
</organism>
<dbReference type="SMART" id="SM00343">
    <property type="entry name" value="ZnF_C2HC"/>
    <property type="match status" value="1"/>
</dbReference>
<reference evidence="5 6" key="1">
    <citation type="journal article" date="2018" name="PLoS Genet.">
        <title>Population sequencing reveals clonal diversity and ancestral inbreeding in the grapevine cultivar Chardonnay.</title>
        <authorList>
            <person name="Roach M.J."/>
            <person name="Johnson D.L."/>
            <person name="Bohlmann J."/>
            <person name="van Vuuren H.J."/>
            <person name="Jones S.J."/>
            <person name="Pretorius I.S."/>
            <person name="Schmidt S.A."/>
            <person name="Borneman A.R."/>
        </authorList>
    </citation>
    <scope>NUCLEOTIDE SEQUENCE [LARGE SCALE GENOMIC DNA]</scope>
    <source>
        <strain evidence="6">cv. Chardonnay</strain>
        <tissue evidence="5">Leaf</tissue>
    </source>
</reference>
<dbReference type="PROSITE" id="PS50158">
    <property type="entry name" value="ZF_CCHC"/>
    <property type="match status" value="1"/>
</dbReference>
<dbReference type="AlphaFoldDB" id="A0A438EZW7"/>
<dbReference type="GO" id="GO:0003676">
    <property type="term" value="F:nucleic acid binding"/>
    <property type="evidence" value="ECO:0007669"/>
    <property type="project" value="InterPro"/>
</dbReference>
<dbReference type="Pfam" id="PF07727">
    <property type="entry name" value="RVT_2"/>
    <property type="match status" value="1"/>
</dbReference>
<dbReference type="SUPFAM" id="SSF57756">
    <property type="entry name" value="Retrovirus zinc finger-like domains"/>
    <property type="match status" value="1"/>
</dbReference>
<evidence type="ECO:0000256" key="2">
    <source>
        <dbReference type="SAM" id="MobiDB-lite"/>
    </source>
</evidence>
<dbReference type="PANTHER" id="PTHR11439:SF467">
    <property type="entry name" value="INTEGRASE CATALYTIC DOMAIN-CONTAINING PROTEIN"/>
    <property type="match status" value="1"/>
</dbReference>
<dbReference type="Pfam" id="PF00098">
    <property type="entry name" value="zf-CCHC"/>
    <property type="match status" value="1"/>
</dbReference>
<feature type="region of interest" description="Disordered" evidence="2">
    <location>
        <begin position="153"/>
        <end position="184"/>
    </location>
</feature>
<dbReference type="InterPro" id="IPR001878">
    <property type="entry name" value="Znf_CCHC"/>
</dbReference>
<dbReference type="SUPFAM" id="SSF56672">
    <property type="entry name" value="DNA/RNA polymerases"/>
    <property type="match status" value="1"/>
</dbReference>
<name>A0A438EZW7_VITVI</name>
<dbReference type="GO" id="GO:0015074">
    <property type="term" value="P:DNA integration"/>
    <property type="evidence" value="ECO:0007669"/>
    <property type="project" value="InterPro"/>
</dbReference>
<evidence type="ECO:0000313" key="5">
    <source>
        <dbReference type="EMBL" id="RVW53300.1"/>
    </source>
</evidence>
<evidence type="ECO:0000259" key="4">
    <source>
        <dbReference type="PROSITE" id="PS50994"/>
    </source>
</evidence>
<feature type="region of interest" description="Disordered" evidence="2">
    <location>
        <begin position="419"/>
        <end position="439"/>
    </location>
</feature>
<keyword evidence="1" id="KW-0862">Zinc</keyword>
<evidence type="ECO:0000256" key="1">
    <source>
        <dbReference type="PROSITE-ProRule" id="PRU00047"/>
    </source>
</evidence>
<keyword evidence="1" id="KW-0479">Metal-binding</keyword>
<dbReference type="InterPro" id="IPR013103">
    <property type="entry name" value="RVT_2"/>
</dbReference>
<feature type="domain" description="CCHC-type" evidence="3">
    <location>
        <begin position="194"/>
        <end position="209"/>
    </location>
</feature>
<dbReference type="InterPro" id="IPR036397">
    <property type="entry name" value="RNaseH_sf"/>
</dbReference>
<dbReference type="SUPFAM" id="SSF53098">
    <property type="entry name" value="Ribonuclease H-like"/>
    <property type="match status" value="1"/>
</dbReference>
<gene>
    <name evidence="5" type="primary">POLX_1133</name>
    <name evidence="5" type="ORF">CK203_088511</name>
</gene>
<dbReference type="PANTHER" id="PTHR11439">
    <property type="entry name" value="GAG-POL-RELATED RETROTRANSPOSON"/>
    <property type="match status" value="1"/>
</dbReference>
<sequence length="830" mass="94932">MMILLGCMDIDLALRMPKPDELNEQSTQEDEVYWGKWERSNRLSLMIMKRGIPEAFRGAVTDEVTNASDFLAEIQKRFAKNDKAETSTLLASLISMKYKGKGNVREYIMEMSHLASKLKALKLELSDDLLVHLVLISLPAQFNQFKEERLKQDKTESAHLASTSKDKGKRKNKDNKVAASNGPEQKKQKVEVTCFFCNKPGHTKKECTKYATWRVKKGMFLTLGCLSYRKPSDAERCIYVGDVEVELQLNKRIKSVRSNRGGEYYGRYDGSGEQRPGPFAKYLEECGIVPQYTMPGSPSMNGVAERRNRTLKDMVRSMISHSTLTEKLWGEALKTAAYILNRVPTKAAAKTPYELWTGRKPSLKHFHIWGCPAEARPYKPHEKKLDSKTVSLPIIDQEVNLDPQPTDNIVQPLIANEDIAPEEQTQQPQENMPLRRSTRERRNAISDDYIVYLQERESTNLCKTIKFGNLSITSWLYSKEGIDFKETFSPVSTKDSFRIIMALVAHYDLELHQMDVKTAFLNGDIDETIYMVQPENFVSEDSKNMVCKLTKSIYGLKQASRQWYFKFHQIIVSYGFEANLMDECVYHKFSGSKYIFLVLYVDDILLATNDISILHDTKRFLSKHFEMKDLGDASFVLGIQIHRDRSRGILGLSQRTYIDKVLQRYGMQNSKPGDTPVAKGDKFSLNQCPKNSLESQEMQKIPYASVVGSLMYAQVCTRPDIAYIVGMLGRYLSNPGMDHWRAAKRVMRYLQRTKEYMLTYRRLDQLELIGYSDSDFAGCQDSRRSTSGYIYLLAGGAISWRSAKQTLVTSSTMEAEFVACYEASNQGIWL</sequence>
<dbReference type="CDD" id="cd09272">
    <property type="entry name" value="RNase_HI_RT_Ty1"/>
    <property type="match status" value="1"/>
</dbReference>
<feature type="domain" description="Integrase catalytic" evidence="4">
    <location>
        <begin position="254"/>
        <end position="360"/>
    </location>
</feature>
<dbReference type="Pfam" id="PF14223">
    <property type="entry name" value="Retrotran_gag_2"/>
    <property type="match status" value="1"/>
</dbReference>
<dbReference type="PROSITE" id="PS50994">
    <property type="entry name" value="INTEGRASE"/>
    <property type="match status" value="1"/>
</dbReference>
<evidence type="ECO:0000259" key="3">
    <source>
        <dbReference type="PROSITE" id="PS50158"/>
    </source>
</evidence>
<dbReference type="InterPro" id="IPR036875">
    <property type="entry name" value="Znf_CCHC_sf"/>
</dbReference>
<dbReference type="InterPro" id="IPR012337">
    <property type="entry name" value="RNaseH-like_sf"/>
</dbReference>
<dbReference type="GO" id="GO:0008270">
    <property type="term" value="F:zinc ion binding"/>
    <property type="evidence" value="ECO:0007669"/>
    <property type="project" value="UniProtKB-KW"/>
</dbReference>
<proteinExistence type="predicted"/>
<evidence type="ECO:0000313" key="6">
    <source>
        <dbReference type="Proteomes" id="UP000288805"/>
    </source>
</evidence>
<accession>A0A438EZW7</accession>
<dbReference type="EMBL" id="QGNW01001150">
    <property type="protein sequence ID" value="RVW53300.1"/>
    <property type="molecule type" value="Genomic_DNA"/>
</dbReference>
<dbReference type="Gene3D" id="3.30.420.10">
    <property type="entry name" value="Ribonuclease H-like superfamily/Ribonuclease H"/>
    <property type="match status" value="1"/>
</dbReference>
<protein>
    <submittedName>
        <fullName evidence="5">Retrovirus-related Pol polyprotein from transposon TNT 1-94</fullName>
    </submittedName>
</protein>
<dbReference type="InterPro" id="IPR001584">
    <property type="entry name" value="Integrase_cat-core"/>
</dbReference>
<dbReference type="InterPro" id="IPR043502">
    <property type="entry name" value="DNA/RNA_pol_sf"/>
</dbReference>